<evidence type="ECO:0000313" key="15">
    <source>
        <dbReference type="Proteomes" id="UP000234382"/>
    </source>
</evidence>
<dbReference type="PROSITE" id="PS50893">
    <property type="entry name" value="ABC_TRANSPORTER_2"/>
    <property type="match status" value="2"/>
</dbReference>
<dbReference type="GO" id="GO:0043022">
    <property type="term" value="F:ribosome binding"/>
    <property type="evidence" value="ECO:0007669"/>
    <property type="project" value="UniProtKB-UniRule"/>
</dbReference>
<keyword evidence="11 12" id="KW-0648">Protein biosynthesis</keyword>
<keyword evidence="6 12" id="KW-0547">Nucleotide-binding</keyword>
<reference evidence="15" key="1">
    <citation type="submission" date="2017-03" db="EMBL/GenBank/DDBJ databases">
        <authorList>
            <person name="Monnet C."/>
        </authorList>
    </citation>
    <scope>NUCLEOTIDE SEQUENCE [LARGE SCALE GENOMIC DNA]</scope>
    <source>
        <strain evidence="15">ATCC 49514</strain>
    </source>
</reference>
<comment type="domain">
    <text evidence="12">The arm domain is inserted in the first ABC transporter domain. Probably contacts ribosomal protein L1.</text>
</comment>
<keyword evidence="2 12" id="KW-0963">Cytoplasm</keyword>
<comment type="function">
    <text evidence="12">A translation factor that gates the progression of the 70S ribosomal initiation complex (IC, containing tRNA(fMet) in the P-site) into the translation elongation cycle by using a mechanism sensitive to the ATP/ADP ratio. Binds to the 70S ribosome E-site where it modulates the state of the translating ribosome during subunit translocation. ATP hydrolysis probably frees it from the ribosome, which can enter the elongation phase.</text>
</comment>
<dbReference type="NCBIfam" id="TIGR03719">
    <property type="entry name" value="ABC_ABC_ChvD"/>
    <property type="match status" value="1"/>
</dbReference>
<comment type="catalytic activity">
    <reaction evidence="12">
        <text>ATP + H2O = ADP + phosphate + H(+)</text>
        <dbReference type="Rhea" id="RHEA:13065"/>
        <dbReference type="ChEBI" id="CHEBI:15377"/>
        <dbReference type="ChEBI" id="CHEBI:15378"/>
        <dbReference type="ChEBI" id="CHEBI:30616"/>
        <dbReference type="ChEBI" id="CHEBI:43474"/>
        <dbReference type="ChEBI" id="CHEBI:456216"/>
    </reaction>
</comment>
<evidence type="ECO:0000256" key="2">
    <source>
        <dbReference type="ARBA" id="ARBA00022490"/>
    </source>
</evidence>
<dbReference type="InterPro" id="IPR027417">
    <property type="entry name" value="P-loop_NTPase"/>
</dbReference>
<evidence type="ECO:0000256" key="10">
    <source>
        <dbReference type="ARBA" id="ARBA00022884"/>
    </source>
</evidence>
<feature type="domain" description="ABC transporter" evidence="13">
    <location>
        <begin position="324"/>
        <end position="541"/>
    </location>
</feature>
<sequence>MAEFIYTMHKARKAHGDKVILDDVSMSFYPGAKIGMVGPNGAGKSTILKIMAGIEQPSNGEARLSPGYSVGILMQEPPLNEEKTVLGNVEEGVGEIKAKVDRFNAISEEMADPDADFDSLMEEMGKLQEAIDAADAWDLDSQLEQAMDALRCPPPDADVSVLSGGERRRVALCKLLLEKPDLLLLDEPTNHLDAESVLWLEQHLKTYPGAVIAITHDRYFLDHVAEWIAEVDRGHLYPYEGNYSTYLEKKQERLQVQGKKDAKLAKRLKDELEWVRSNPKAKQTKSKARLARYEEMAAEAEKTQKLDFEEIQIPAGPRLGDVVIEADKIEKGFDGRKLIDGLSFSLPRNGIVGVIGPNGVGKSTLFKTIVGMEELDGGDLKVGETVKISYVDQSRGGIDPDKNLWEVVSDGLDFIQVGKVEMPSRAYVSAFGFKGPDQQKKAGVLSGGERNRLNLALTLKQGGNLLLLDEPTNDLDVETLGSLENALLEFPGCAVVVSHDRWFLDRVATHILAWEGTEENPANWYWFEGNFEAYEKNKVERLGEDAARPHRVTHRRLTRD</sequence>
<evidence type="ECO:0000256" key="6">
    <source>
        <dbReference type="ARBA" id="ARBA00022741"/>
    </source>
</evidence>
<dbReference type="GO" id="GO:0045900">
    <property type="term" value="P:negative regulation of translational elongation"/>
    <property type="evidence" value="ECO:0007669"/>
    <property type="project" value="UniProtKB-UniRule"/>
</dbReference>
<keyword evidence="3 12" id="KW-0820">tRNA-binding</keyword>
<dbReference type="GO" id="GO:0000049">
    <property type="term" value="F:tRNA binding"/>
    <property type="evidence" value="ECO:0007669"/>
    <property type="project" value="UniProtKB-UniRule"/>
</dbReference>
<dbReference type="SUPFAM" id="SSF52540">
    <property type="entry name" value="P-loop containing nucleoside triphosphate hydrolases"/>
    <property type="match status" value="2"/>
</dbReference>
<evidence type="ECO:0000256" key="12">
    <source>
        <dbReference type="HAMAP-Rule" id="MF_00847"/>
    </source>
</evidence>
<feature type="binding site" evidence="12">
    <location>
        <begin position="356"/>
        <end position="363"/>
    </location>
    <ligand>
        <name>ATP</name>
        <dbReference type="ChEBI" id="CHEBI:30616"/>
        <label>2</label>
    </ligand>
</feature>
<dbReference type="InterPro" id="IPR003439">
    <property type="entry name" value="ABC_transporter-like_ATP-bd"/>
</dbReference>
<evidence type="ECO:0000259" key="13">
    <source>
        <dbReference type="PROSITE" id="PS50893"/>
    </source>
</evidence>
<comment type="caution">
    <text evidence="12">Lacks conserved residue(s) required for the propagation of feature annotation.</text>
</comment>
<dbReference type="GO" id="GO:0005524">
    <property type="term" value="F:ATP binding"/>
    <property type="evidence" value="ECO:0007669"/>
    <property type="project" value="UniProtKB-UniRule"/>
</dbReference>
<keyword evidence="4 12" id="KW-0699">rRNA-binding</keyword>
<keyword evidence="9 12" id="KW-0810">Translation regulation</keyword>
<comment type="domain">
    <text evidence="12">The P-site tRNA interaction motif (PtIM domain) probably interacts with the P-site tRNA(fMet) as well as the 23S rRNA.</text>
</comment>
<comment type="subcellular location">
    <subcellularLocation>
        <location evidence="12">Cytoplasm</location>
    </subcellularLocation>
    <text evidence="12">Associates with ribosomes and polysomes.</text>
</comment>
<dbReference type="InterPro" id="IPR032781">
    <property type="entry name" value="ABC_tran_Xtn"/>
</dbReference>
<organism evidence="14 15">
    <name type="scientific">Brevibacterium iodinum ATCC 49514</name>
    <dbReference type="NCBI Taxonomy" id="1255616"/>
    <lineage>
        <taxon>Bacteria</taxon>
        <taxon>Bacillati</taxon>
        <taxon>Actinomycetota</taxon>
        <taxon>Actinomycetes</taxon>
        <taxon>Micrococcales</taxon>
        <taxon>Brevibacteriaceae</taxon>
        <taxon>Brevibacterium</taxon>
    </lineage>
</organism>
<dbReference type="HAMAP" id="MF_00847">
    <property type="entry name" value="EttA"/>
    <property type="match status" value="1"/>
</dbReference>
<evidence type="ECO:0000256" key="9">
    <source>
        <dbReference type="ARBA" id="ARBA00022845"/>
    </source>
</evidence>
<evidence type="ECO:0000256" key="5">
    <source>
        <dbReference type="ARBA" id="ARBA00022737"/>
    </source>
</evidence>
<dbReference type="InterPro" id="IPR017871">
    <property type="entry name" value="ABC_transporter-like_CS"/>
</dbReference>
<protein>
    <recommendedName>
        <fullName evidence="12">Energy-dependent translational throttle protein EttA</fullName>
        <ecNumber evidence="12">3.6.1.-</ecNumber>
    </recommendedName>
    <alternativeName>
        <fullName evidence="12">Translational regulatory factor EttA</fullName>
    </alternativeName>
</protein>
<dbReference type="Pfam" id="PF12848">
    <property type="entry name" value="ABC_tran_Xtn"/>
    <property type="match status" value="1"/>
</dbReference>
<gene>
    <name evidence="12" type="primary">ettA</name>
    <name evidence="14" type="ORF">BI49514_01428</name>
</gene>
<dbReference type="Pfam" id="PF00005">
    <property type="entry name" value="ABC_tran"/>
    <property type="match status" value="2"/>
</dbReference>
<dbReference type="Proteomes" id="UP000234382">
    <property type="component" value="Unassembled WGS sequence"/>
</dbReference>
<dbReference type="EMBL" id="FXYX01000007">
    <property type="protein sequence ID" value="SMX80077.1"/>
    <property type="molecule type" value="Genomic_DNA"/>
</dbReference>
<evidence type="ECO:0000256" key="4">
    <source>
        <dbReference type="ARBA" id="ARBA00022730"/>
    </source>
</evidence>
<dbReference type="GO" id="GO:0016887">
    <property type="term" value="F:ATP hydrolysis activity"/>
    <property type="evidence" value="ECO:0007669"/>
    <property type="project" value="UniProtKB-UniRule"/>
</dbReference>
<dbReference type="AlphaFoldDB" id="A0A2H1IXY1"/>
<dbReference type="GO" id="GO:0006412">
    <property type="term" value="P:translation"/>
    <property type="evidence" value="ECO:0007669"/>
    <property type="project" value="UniProtKB-KW"/>
</dbReference>
<dbReference type="EC" id="3.6.1.-" evidence="12"/>
<comment type="subunit">
    <text evidence="12">Monomer. Probably contacts ribosomal proteins L1, L5, L33 and S7, the 16S and 23S rRNA and the P-site containing tRNA(fMet).</text>
</comment>
<dbReference type="GO" id="GO:0019843">
    <property type="term" value="F:rRNA binding"/>
    <property type="evidence" value="ECO:0007669"/>
    <property type="project" value="UniProtKB-UniRule"/>
</dbReference>
<keyword evidence="10 12" id="KW-0694">RNA-binding</keyword>
<dbReference type="PANTHER" id="PTHR43858">
    <property type="entry name" value="ENERGY-DEPENDENT TRANSLATIONAL THROTTLE PROTEIN ETTA"/>
    <property type="match status" value="1"/>
</dbReference>
<dbReference type="NCBIfam" id="NF008775">
    <property type="entry name" value="PRK11819.1"/>
    <property type="match status" value="1"/>
</dbReference>
<dbReference type="FunFam" id="3.40.50.300:FF:000183">
    <property type="entry name" value="ABC transporter ATP-binding protein yjjK"/>
    <property type="match status" value="1"/>
</dbReference>
<dbReference type="InterPro" id="IPR003593">
    <property type="entry name" value="AAA+_ATPase"/>
</dbReference>
<evidence type="ECO:0000256" key="1">
    <source>
        <dbReference type="ARBA" id="ARBA00005868"/>
    </source>
</evidence>
<feature type="binding site" evidence="12">
    <location>
        <begin position="38"/>
        <end position="45"/>
    </location>
    <ligand>
        <name>ATP</name>
        <dbReference type="ChEBI" id="CHEBI:30616"/>
        <label>1</label>
    </ligand>
</feature>
<dbReference type="FunFam" id="3.40.50.300:FF:000011">
    <property type="entry name" value="Putative ABC transporter ATP-binding component"/>
    <property type="match status" value="1"/>
</dbReference>
<accession>A0A2H1IXY1</accession>
<keyword evidence="7 12" id="KW-0378">Hydrolase</keyword>
<dbReference type="CDD" id="cd03221">
    <property type="entry name" value="ABCF_EF-3"/>
    <property type="match status" value="2"/>
</dbReference>
<dbReference type="Gene3D" id="3.40.50.300">
    <property type="entry name" value="P-loop containing nucleotide triphosphate hydrolases"/>
    <property type="match status" value="2"/>
</dbReference>
<dbReference type="PROSITE" id="PS00211">
    <property type="entry name" value="ABC_TRANSPORTER_1"/>
    <property type="match status" value="2"/>
</dbReference>
<dbReference type="PANTHER" id="PTHR43858:SF1">
    <property type="entry name" value="ABC TRANSPORTER-RELATED PROTEIN"/>
    <property type="match status" value="1"/>
</dbReference>
<name>A0A2H1IXY1_9MICO</name>
<comment type="similarity">
    <text evidence="1 12">Belongs to the ABC transporter superfamily. ABCF family. Translational throttle EttA subfamily.</text>
</comment>
<evidence type="ECO:0000256" key="3">
    <source>
        <dbReference type="ARBA" id="ARBA00022555"/>
    </source>
</evidence>
<feature type="region of interest" description="Arm" evidence="12">
    <location>
        <begin position="94"/>
        <end position="138"/>
    </location>
</feature>
<dbReference type="GO" id="GO:0005737">
    <property type="term" value="C:cytoplasm"/>
    <property type="evidence" value="ECO:0007669"/>
    <property type="project" value="UniProtKB-SubCell"/>
</dbReference>
<evidence type="ECO:0000256" key="8">
    <source>
        <dbReference type="ARBA" id="ARBA00022840"/>
    </source>
</evidence>
<proteinExistence type="inferred from homology"/>
<evidence type="ECO:0000313" key="14">
    <source>
        <dbReference type="EMBL" id="SMX80077.1"/>
    </source>
</evidence>
<keyword evidence="5 12" id="KW-0677">Repeat</keyword>
<keyword evidence="15" id="KW-1185">Reference proteome</keyword>
<feature type="domain" description="ABC transporter" evidence="13">
    <location>
        <begin position="5"/>
        <end position="258"/>
    </location>
</feature>
<dbReference type="RefSeq" id="WP_101545545.1">
    <property type="nucleotide sequence ID" value="NZ_FXYX01000007.1"/>
</dbReference>
<evidence type="ECO:0000256" key="11">
    <source>
        <dbReference type="ARBA" id="ARBA00022917"/>
    </source>
</evidence>
<dbReference type="InterPro" id="IPR022374">
    <property type="entry name" value="EttA"/>
</dbReference>
<dbReference type="SMART" id="SM00382">
    <property type="entry name" value="AAA"/>
    <property type="match status" value="2"/>
</dbReference>
<keyword evidence="8 12" id="KW-0067">ATP-binding</keyword>
<evidence type="ECO:0000256" key="7">
    <source>
        <dbReference type="ARBA" id="ARBA00022801"/>
    </source>
</evidence>